<dbReference type="OrthoDB" id="25753at2"/>
<dbReference type="RefSeq" id="WP_091772172.1">
    <property type="nucleotide sequence ID" value="NZ_FOES01000001.1"/>
</dbReference>
<dbReference type="InterPro" id="IPR013766">
    <property type="entry name" value="Thioredoxin_domain"/>
</dbReference>
<evidence type="ECO:0000256" key="1">
    <source>
        <dbReference type="ARBA" id="ARBA00023157"/>
    </source>
</evidence>
<evidence type="ECO:0000313" key="3">
    <source>
        <dbReference type="EMBL" id="SEP60618.1"/>
    </source>
</evidence>
<dbReference type="CDD" id="cd02966">
    <property type="entry name" value="TlpA_like_family"/>
    <property type="match status" value="1"/>
</dbReference>
<reference evidence="3 4" key="1">
    <citation type="submission" date="2016-10" db="EMBL/GenBank/DDBJ databases">
        <authorList>
            <person name="de Groot N.N."/>
        </authorList>
    </citation>
    <scope>NUCLEOTIDE SEQUENCE [LARGE SCALE GENOMIC DNA]</scope>
    <source>
        <strain evidence="3 4">DSM 21633</strain>
    </source>
</reference>
<protein>
    <submittedName>
        <fullName evidence="3">Peroxiredoxin</fullName>
    </submittedName>
</protein>
<dbReference type="PROSITE" id="PS51352">
    <property type="entry name" value="THIOREDOXIN_2"/>
    <property type="match status" value="1"/>
</dbReference>
<dbReference type="GO" id="GO:0016491">
    <property type="term" value="F:oxidoreductase activity"/>
    <property type="evidence" value="ECO:0007669"/>
    <property type="project" value="InterPro"/>
</dbReference>
<gene>
    <name evidence="3" type="ORF">SAMN05216362_101232</name>
</gene>
<sequence length="194" mass="22324">MKKYIIIAVLVGMFGWAIYDFVSESDESGTNEENVEEDGFMISSDPEGEEVDESKVGLDVGSKAPDFELENLDGETVKLSDYRGQKVMLNFWATWCPPCRAEMPDMQKFYEEKDIEILAIDLFETEQSLMDVRNFRDDFKLTFPILIDEGDVSTEYQILPIPTSYFVDSEGIISHKSMGAMNYEMMIKEYEKMD</sequence>
<dbReference type="PROSITE" id="PS00194">
    <property type="entry name" value="THIOREDOXIN_1"/>
    <property type="match status" value="1"/>
</dbReference>
<dbReference type="InterPro" id="IPR050553">
    <property type="entry name" value="Thioredoxin_ResA/DsbE_sf"/>
</dbReference>
<dbReference type="Gene3D" id="3.40.30.10">
    <property type="entry name" value="Glutaredoxin"/>
    <property type="match status" value="1"/>
</dbReference>
<organism evidence="3 4">
    <name type="scientific">Piscibacillus halophilus</name>
    <dbReference type="NCBI Taxonomy" id="571933"/>
    <lineage>
        <taxon>Bacteria</taxon>
        <taxon>Bacillati</taxon>
        <taxon>Bacillota</taxon>
        <taxon>Bacilli</taxon>
        <taxon>Bacillales</taxon>
        <taxon>Bacillaceae</taxon>
        <taxon>Piscibacillus</taxon>
    </lineage>
</organism>
<keyword evidence="1" id="KW-1015">Disulfide bond</keyword>
<dbReference type="InterPro" id="IPR017937">
    <property type="entry name" value="Thioredoxin_CS"/>
</dbReference>
<dbReference type="STRING" id="571933.SAMN05216362_101232"/>
<proteinExistence type="predicted"/>
<dbReference type="GO" id="GO:0016209">
    <property type="term" value="F:antioxidant activity"/>
    <property type="evidence" value="ECO:0007669"/>
    <property type="project" value="InterPro"/>
</dbReference>
<dbReference type="EMBL" id="FOES01000001">
    <property type="protein sequence ID" value="SEP60618.1"/>
    <property type="molecule type" value="Genomic_DNA"/>
</dbReference>
<dbReference type="PANTHER" id="PTHR42852">
    <property type="entry name" value="THIOL:DISULFIDE INTERCHANGE PROTEIN DSBE"/>
    <property type="match status" value="1"/>
</dbReference>
<dbReference type="AlphaFoldDB" id="A0A1H8ZAI3"/>
<dbReference type="Proteomes" id="UP000199427">
    <property type="component" value="Unassembled WGS sequence"/>
</dbReference>
<dbReference type="SUPFAM" id="SSF52833">
    <property type="entry name" value="Thioredoxin-like"/>
    <property type="match status" value="1"/>
</dbReference>
<dbReference type="PANTHER" id="PTHR42852:SF1">
    <property type="entry name" value="THIOREDOXIN-LIKE PROTEIN YNEN"/>
    <property type="match status" value="1"/>
</dbReference>
<dbReference type="InterPro" id="IPR036249">
    <property type="entry name" value="Thioredoxin-like_sf"/>
</dbReference>
<dbReference type="Pfam" id="PF00578">
    <property type="entry name" value="AhpC-TSA"/>
    <property type="match status" value="1"/>
</dbReference>
<evidence type="ECO:0000313" key="4">
    <source>
        <dbReference type="Proteomes" id="UP000199427"/>
    </source>
</evidence>
<name>A0A1H8ZAI3_9BACI</name>
<accession>A0A1H8ZAI3</accession>
<dbReference type="InterPro" id="IPR000866">
    <property type="entry name" value="AhpC/TSA"/>
</dbReference>
<evidence type="ECO:0000259" key="2">
    <source>
        <dbReference type="PROSITE" id="PS51352"/>
    </source>
</evidence>
<feature type="domain" description="Thioredoxin" evidence="2">
    <location>
        <begin position="58"/>
        <end position="194"/>
    </location>
</feature>
<keyword evidence="4" id="KW-1185">Reference proteome</keyword>